<name>B1ZML9_OPITP</name>
<organism evidence="2 3">
    <name type="scientific">Opitutus terrae (strain DSM 11246 / JCM 15787 / PB90-1)</name>
    <dbReference type="NCBI Taxonomy" id="452637"/>
    <lineage>
        <taxon>Bacteria</taxon>
        <taxon>Pseudomonadati</taxon>
        <taxon>Verrucomicrobiota</taxon>
        <taxon>Opitutia</taxon>
        <taxon>Opitutales</taxon>
        <taxon>Opitutaceae</taxon>
        <taxon>Opitutus</taxon>
    </lineage>
</organism>
<dbReference type="STRING" id="452637.Oter_1076"/>
<evidence type="ECO:0000313" key="2">
    <source>
        <dbReference type="EMBL" id="ACB74364.1"/>
    </source>
</evidence>
<dbReference type="KEGG" id="ote:Oter_1076"/>
<dbReference type="InterPro" id="IPR010718">
    <property type="entry name" value="DUF1294"/>
</dbReference>
<feature type="transmembrane region" description="Helical" evidence="1">
    <location>
        <begin position="164"/>
        <end position="182"/>
    </location>
</feature>
<dbReference type="InterPro" id="IPR012340">
    <property type="entry name" value="NA-bd_OB-fold"/>
</dbReference>
<dbReference type="eggNOG" id="COG3326">
    <property type="taxonomic scope" value="Bacteria"/>
</dbReference>
<keyword evidence="3" id="KW-1185">Reference proteome</keyword>
<dbReference type="SUPFAM" id="SSF50249">
    <property type="entry name" value="Nucleic acid-binding proteins"/>
    <property type="match status" value="1"/>
</dbReference>
<evidence type="ECO:0000313" key="3">
    <source>
        <dbReference type="Proteomes" id="UP000007013"/>
    </source>
</evidence>
<dbReference type="eggNOG" id="COG1278">
    <property type="taxonomic scope" value="Bacteria"/>
</dbReference>
<feature type="transmembrane region" description="Helical" evidence="1">
    <location>
        <begin position="101"/>
        <end position="119"/>
    </location>
</feature>
<dbReference type="HOGENOM" id="CLU_091970_0_0_0"/>
<sequence>MNQLTGRIVAWDRQKRYGFVEADGRRVFLHIRDFAEVHKQPELGDEIVFTLGTDAKGRSCATQAVHRHDGGRLRPIHFTILALLLVAPALAGWRLVGAARFGYVAGVAAFASAVMYFLYADDKQRARARAWRAPEYILHLFEFAGGWPGAFLAQQRLRHKCSKFRYQFVFWLIVAVHQYVAVDYLLDWRIAHHVVESVHALSR</sequence>
<dbReference type="EMBL" id="CP001032">
    <property type="protein sequence ID" value="ACB74364.1"/>
    <property type="molecule type" value="Genomic_DNA"/>
</dbReference>
<protein>
    <submittedName>
        <fullName evidence="2">Uncharacterized protein</fullName>
    </submittedName>
</protein>
<dbReference type="Gene3D" id="2.40.50.140">
    <property type="entry name" value="Nucleic acid-binding proteins"/>
    <property type="match status" value="1"/>
</dbReference>
<dbReference type="Pfam" id="PF06961">
    <property type="entry name" value="DUF1294"/>
    <property type="match status" value="1"/>
</dbReference>
<keyword evidence="1" id="KW-0472">Membrane</keyword>
<dbReference type="OrthoDB" id="72963at2"/>
<dbReference type="AlphaFoldDB" id="B1ZML9"/>
<keyword evidence="1" id="KW-0812">Transmembrane</keyword>
<feature type="transmembrane region" description="Helical" evidence="1">
    <location>
        <begin position="76"/>
        <end position="95"/>
    </location>
</feature>
<proteinExistence type="predicted"/>
<dbReference type="Proteomes" id="UP000007013">
    <property type="component" value="Chromosome"/>
</dbReference>
<evidence type="ECO:0000256" key="1">
    <source>
        <dbReference type="SAM" id="Phobius"/>
    </source>
</evidence>
<gene>
    <name evidence="2" type="ordered locus">Oter_1076</name>
</gene>
<dbReference type="RefSeq" id="WP_012373902.1">
    <property type="nucleotide sequence ID" value="NC_010571.1"/>
</dbReference>
<accession>B1ZML9</accession>
<reference evidence="2 3" key="1">
    <citation type="journal article" date="2011" name="J. Bacteriol.">
        <title>Genome sequence of the verrucomicrobium Opitutus terrae PB90-1, an abundant inhabitant of rice paddy soil ecosystems.</title>
        <authorList>
            <person name="van Passel M.W."/>
            <person name="Kant R."/>
            <person name="Palva A."/>
            <person name="Copeland A."/>
            <person name="Lucas S."/>
            <person name="Lapidus A."/>
            <person name="Glavina del Rio T."/>
            <person name="Pitluck S."/>
            <person name="Goltsman E."/>
            <person name="Clum A."/>
            <person name="Sun H."/>
            <person name="Schmutz J."/>
            <person name="Larimer F.W."/>
            <person name="Land M.L."/>
            <person name="Hauser L."/>
            <person name="Kyrpides N."/>
            <person name="Mikhailova N."/>
            <person name="Richardson P.P."/>
            <person name="Janssen P.H."/>
            <person name="de Vos W.M."/>
            <person name="Smidt H."/>
        </authorList>
    </citation>
    <scope>NUCLEOTIDE SEQUENCE [LARGE SCALE GENOMIC DNA]</scope>
    <source>
        <strain evidence="3">DSM 11246 / JCM 15787 / PB90-1</strain>
    </source>
</reference>
<keyword evidence="1" id="KW-1133">Transmembrane helix</keyword>